<organism evidence="1 2">
    <name type="scientific">Trifolium medium</name>
    <dbReference type="NCBI Taxonomy" id="97028"/>
    <lineage>
        <taxon>Eukaryota</taxon>
        <taxon>Viridiplantae</taxon>
        <taxon>Streptophyta</taxon>
        <taxon>Embryophyta</taxon>
        <taxon>Tracheophyta</taxon>
        <taxon>Spermatophyta</taxon>
        <taxon>Magnoliopsida</taxon>
        <taxon>eudicotyledons</taxon>
        <taxon>Gunneridae</taxon>
        <taxon>Pentapetalae</taxon>
        <taxon>rosids</taxon>
        <taxon>fabids</taxon>
        <taxon>Fabales</taxon>
        <taxon>Fabaceae</taxon>
        <taxon>Papilionoideae</taxon>
        <taxon>50 kb inversion clade</taxon>
        <taxon>NPAAA clade</taxon>
        <taxon>Hologalegina</taxon>
        <taxon>IRL clade</taxon>
        <taxon>Trifolieae</taxon>
        <taxon>Trifolium</taxon>
    </lineage>
</organism>
<evidence type="ECO:0000313" key="2">
    <source>
        <dbReference type="Proteomes" id="UP000265520"/>
    </source>
</evidence>
<reference evidence="1 2" key="1">
    <citation type="journal article" date="2018" name="Front. Plant Sci.">
        <title>Red Clover (Trifolium pratense) and Zigzag Clover (T. medium) - A Picture of Genomic Similarities and Differences.</title>
        <authorList>
            <person name="Dluhosova J."/>
            <person name="Istvanek J."/>
            <person name="Nedelnik J."/>
            <person name="Repkova J."/>
        </authorList>
    </citation>
    <scope>NUCLEOTIDE SEQUENCE [LARGE SCALE GENOMIC DNA]</scope>
    <source>
        <strain evidence="2">cv. 10/8</strain>
        <tissue evidence="1">Leaf</tissue>
    </source>
</reference>
<dbReference type="Proteomes" id="UP000265520">
    <property type="component" value="Unassembled WGS sequence"/>
</dbReference>
<accession>A0A392RLY5</accession>
<dbReference type="EMBL" id="LXQA010246740">
    <property type="protein sequence ID" value="MCI37638.1"/>
    <property type="molecule type" value="Genomic_DNA"/>
</dbReference>
<proteinExistence type="predicted"/>
<keyword evidence="2" id="KW-1185">Reference proteome</keyword>
<protein>
    <submittedName>
        <fullName evidence="1">Uncharacterized protein</fullName>
    </submittedName>
</protein>
<sequence>MKVFARINVSRPEDRIDNLLRSGRGDPLSFIPITAAVRLVVECAGKFFDDWLEKAWDGKASTGLKSCTVTKQDNITSVRQVRWSLACP</sequence>
<dbReference type="AlphaFoldDB" id="A0A392RLY5"/>
<evidence type="ECO:0000313" key="1">
    <source>
        <dbReference type="EMBL" id="MCI37638.1"/>
    </source>
</evidence>
<name>A0A392RLY5_9FABA</name>
<comment type="caution">
    <text evidence="1">The sequence shown here is derived from an EMBL/GenBank/DDBJ whole genome shotgun (WGS) entry which is preliminary data.</text>
</comment>